<organism evidence="2 3">
    <name type="scientific">Nitrospira tepida</name>
    <dbReference type="NCBI Taxonomy" id="2973512"/>
    <lineage>
        <taxon>Bacteria</taxon>
        <taxon>Pseudomonadati</taxon>
        <taxon>Nitrospirota</taxon>
        <taxon>Nitrospiria</taxon>
        <taxon>Nitrospirales</taxon>
        <taxon>Nitrospiraceae</taxon>
        <taxon>Nitrospira</taxon>
    </lineage>
</organism>
<feature type="transmembrane region" description="Helical" evidence="1">
    <location>
        <begin position="181"/>
        <end position="203"/>
    </location>
</feature>
<keyword evidence="1" id="KW-0812">Transmembrane</keyword>
<dbReference type="EMBL" id="OX365700">
    <property type="protein sequence ID" value="CAI4029735.1"/>
    <property type="molecule type" value="Genomic_DNA"/>
</dbReference>
<evidence type="ECO:0000313" key="2">
    <source>
        <dbReference type="EMBL" id="CAI4029735.1"/>
    </source>
</evidence>
<evidence type="ECO:0000256" key="1">
    <source>
        <dbReference type="SAM" id="Phobius"/>
    </source>
</evidence>
<keyword evidence="1" id="KW-0472">Membrane</keyword>
<reference evidence="2" key="1">
    <citation type="submission" date="2022-10" db="EMBL/GenBank/DDBJ databases">
        <authorList>
            <person name="Koch H."/>
        </authorList>
    </citation>
    <scope>NUCLEOTIDE SEQUENCE</scope>
    <source>
        <strain evidence="2">DNF</strain>
    </source>
</reference>
<accession>A0AA86T0U2</accession>
<sequence>MLSSDHIHHRSQITASAVAILTLWLAVVMLLAARGAYNRDPGSLPLPILLGVTFPIMVFLTLYSVWPTFRWFILSLDLVPVTAIQAWRFGGLGFLALYAYGILPGHFAWPAGLGDMAIGASAVWVAWALSRRPQFASSRSFAIWNLLGIVDLVVAVGVGAASSGLGLGEYGEITTGPMARMPLVLVPGFLVPCFIMLHLTALIQAQRLIMSGGFWQTGFSR</sequence>
<protein>
    <submittedName>
        <fullName evidence="2">Uncharacterized protein</fullName>
    </submittedName>
</protein>
<keyword evidence="1" id="KW-1133">Transmembrane helix</keyword>
<keyword evidence="3" id="KW-1185">Reference proteome</keyword>
<proteinExistence type="predicted"/>
<feature type="transmembrane region" description="Helical" evidence="1">
    <location>
        <begin position="141"/>
        <end position="161"/>
    </location>
</feature>
<dbReference type="KEGG" id="nti:DNFV4_00153"/>
<feature type="transmembrane region" description="Helical" evidence="1">
    <location>
        <begin position="78"/>
        <end position="101"/>
    </location>
</feature>
<gene>
    <name evidence="2" type="ORF">DNFV4_00153</name>
</gene>
<feature type="transmembrane region" description="Helical" evidence="1">
    <location>
        <begin position="44"/>
        <end position="66"/>
    </location>
</feature>
<evidence type="ECO:0000313" key="3">
    <source>
        <dbReference type="Proteomes" id="UP001179121"/>
    </source>
</evidence>
<name>A0AA86T0U2_9BACT</name>
<dbReference type="AlphaFoldDB" id="A0AA86T0U2"/>
<dbReference type="Proteomes" id="UP001179121">
    <property type="component" value="Chromosome"/>
</dbReference>
<feature type="transmembrane region" description="Helical" evidence="1">
    <location>
        <begin position="12"/>
        <end position="32"/>
    </location>
</feature>
<feature type="transmembrane region" description="Helical" evidence="1">
    <location>
        <begin position="107"/>
        <end position="129"/>
    </location>
</feature>